<gene>
    <name evidence="8" type="ORF">E6K74_04060</name>
</gene>
<keyword evidence="6 7" id="KW-0472">Membrane</keyword>
<evidence type="ECO:0000313" key="8">
    <source>
        <dbReference type="EMBL" id="TMQ55114.1"/>
    </source>
</evidence>
<reference evidence="8 9" key="1">
    <citation type="journal article" date="2019" name="Nat. Microbiol.">
        <title>Mediterranean grassland soil C-N compound turnover is dependent on rainfall and depth, and is mediated by genomically divergent microorganisms.</title>
        <authorList>
            <person name="Diamond S."/>
            <person name="Andeer P.F."/>
            <person name="Li Z."/>
            <person name="Crits-Christoph A."/>
            <person name="Burstein D."/>
            <person name="Anantharaman K."/>
            <person name="Lane K.R."/>
            <person name="Thomas B.C."/>
            <person name="Pan C."/>
            <person name="Northen T.R."/>
            <person name="Banfield J.F."/>
        </authorList>
    </citation>
    <scope>NUCLEOTIDE SEQUENCE [LARGE SCALE GENOMIC DNA]</scope>
    <source>
        <strain evidence="8">WS_4</strain>
    </source>
</reference>
<dbReference type="Gene3D" id="1.20.1640.10">
    <property type="entry name" value="Multidrug efflux transporter AcrB transmembrane domain"/>
    <property type="match status" value="2"/>
</dbReference>
<evidence type="ECO:0000256" key="7">
    <source>
        <dbReference type="SAM" id="Phobius"/>
    </source>
</evidence>
<feature type="transmembrane region" description="Helical" evidence="7">
    <location>
        <begin position="498"/>
        <end position="516"/>
    </location>
</feature>
<protein>
    <submittedName>
        <fullName evidence="8">Efflux RND transporter permease subunit</fullName>
    </submittedName>
</protein>
<dbReference type="GO" id="GO:0005886">
    <property type="term" value="C:plasma membrane"/>
    <property type="evidence" value="ECO:0007669"/>
    <property type="project" value="UniProtKB-SubCell"/>
</dbReference>
<dbReference type="NCBIfam" id="TIGR00914">
    <property type="entry name" value="2A0601"/>
    <property type="match status" value="1"/>
</dbReference>
<feature type="transmembrane region" description="Helical" evidence="7">
    <location>
        <begin position="1021"/>
        <end position="1047"/>
    </location>
</feature>
<evidence type="ECO:0000256" key="6">
    <source>
        <dbReference type="ARBA" id="ARBA00023136"/>
    </source>
</evidence>
<dbReference type="SUPFAM" id="SSF82866">
    <property type="entry name" value="Multidrug efflux transporter AcrB transmembrane domain"/>
    <property type="match status" value="2"/>
</dbReference>
<feature type="transmembrane region" description="Helical" evidence="7">
    <location>
        <begin position="883"/>
        <end position="902"/>
    </location>
</feature>
<dbReference type="SUPFAM" id="SSF82714">
    <property type="entry name" value="Multidrug efflux transporter AcrB TolC docking domain, DN and DC subdomains"/>
    <property type="match status" value="2"/>
</dbReference>
<keyword evidence="4 7" id="KW-0812">Transmembrane</keyword>
<evidence type="ECO:0000256" key="5">
    <source>
        <dbReference type="ARBA" id="ARBA00022989"/>
    </source>
</evidence>
<accession>A0A538SV23</accession>
<dbReference type="InterPro" id="IPR001036">
    <property type="entry name" value="Acrflvin-R"/>
</dbReference>
<proteinExistence type="predicted"/>
<keyword evidence="5 7" id="KW-1133">Transmembrane helix</keyword>
<feature type="transmembrane region" description="Helical" evidence="7">
    <location>
        <begin position="549"/>
        <end position="568"/>
    </location>
</feature>
<dbReference type="InterPro" id="IPR004763">
    <property type="entry name" value="CusA-like"/>
</dbReference>
<feature type="transmembrane region" description="Helical" evidence="7">
    <location>
        <begin position="379"/>
        <end position="398"/>
    </location>
</feature>
<dbReference type="Pfam" id="PF00873">
    <property type="entry name" value="ACR_tran"/>
    <property type="match status" value="1"/>
</dbReference>
<dbReference type="PANTHER" id="PTHR32063:SF19">
    <property type="entry name" value="CATION EFFLUX SYSTEM PROTEIN CUSA"/>
    <property type="match status" value="1"/>
</dbReference>
<keyword evidence="3" id="KW-1003">Cell membrane</keyword>
<dbReference type="Gene3D" id="3.30.70.1320">
    <property type="entry name" value="Multidrug efflux transporter AcrB pore domain like"/>
    <property type="match status" value="1"/>
</dbReference>
<dbReference type="Gene3D" id="3.30.70.1440">
    <property type="entry name" value="Multidrug efflux transporter AcrB pore domain"/>
    <property type="match status" value="1"/>
</dbReference>
<comment type="caution">
    <text evidence="8">The sequence shown here is derived from an EMBL/GenBank/DDBJ whole genome shotgun (WGS) entry which is preliminary data.</text>
</comment>
<feature type="transmembrane region" description="Helical" evidence="7">
    <location>
        <begin position="909"/>
        <end position="929"/>
    </location>
</feature>
<evidence type="ECO:0000256" key="1">
    <source>
        <dbReference type="ARBA" id="ARBA00004651"/>
    </source>
</evidence>
<keyword evidence="2" id="KW-0813">Transport</keyword>
<feature type="transmembrane region" description="Helical" evidence="7">
    <location>
        <begin position="994"/>
        <end position="1015"/>
    </location>
</feature>
<dbReference type="AlphaFoldDB" id="A0A538SV23"/>
<evidence type="ECO:0000256" key="3">
    <source>
        <dbReference type="ARBA" id="ARBA00022475"/>
    </source>
</evidence>
<dbReference type="PANTHER" id="PTHR32063">
    <property type="match status" value="1"/>
</dbReference>
<dbReference type="SUPFAM" id="SSF82693">
    <property type="entry name" value="Multidrug efflux transporter AcrB pore domain, PN1, PN2, PC1 and PC2 subdomains"/>
    <property type="match status" value="3"/>
</dbReference>
<dbReference type="EMBL" id="VBOU01000042">
    <property type="protein sequence ID" value="TMQ55114.1"/>
    <property type="molecule type" value="Genomic_DNA"/>
</dbReference>
<comment type="subcellular location">
    <subcellularLocation>
        <location evidence="1">Cell membrane</location>
        <topology evidence="1">Multi-pass membrane protein</topology>
    </subcellularLocation>
</comment>
<feature type="transmembrane region" description="Helical" evidence="7">
    <location>
        <begin position="935"/>
        <end position="961"/>
    </location>
</feature>
<dbReference type="PRINTS" id="PR00702">
    <property type="entry name" value="ACRIFLAVINRP"/>
</dbReference>
<dbReference type="GO" id="GO:0042910">
    <property type="term" value="F:xenobiotic transmembrane transporter activity"/>
    <property type="evidence" value="ECO:0007669"/>
    <property type="project" value="TreeGrafter"/>
</dbReference>
<feature type="transmembrane region" description="Helical" evidence="7">
    <location>
        <begin position="354"/>
        <end position="374"/>
    </location>
</feature>
<dbReference type="Gene3D" id="3.30.2090.10">
    <property type="entry name" value="Multidrug efflux transporter AcrB TolC docking domain, DN and DC subdomains"/>
    <property type="match status" value="2"/>
</dbReference>
<name>A0A538SV23_UNCEI</name>
<feature type="transmembrane region" description="Helical" evidence="7">
    <location>
        <begin position="461"/>
        <end position="478"/>
    </location>
</feature>
<dbReference type="Gene3D" id="3.30.70.1430">
    <property type="entry name" value="Multidrug efflux transporter AcrB pore domain"/>
    <property type="match status" value="2"/>
</dbReference>
<feature type="transmembrane region" description="Helical" evidence="7">
    <location>
        <begin position="30"/>
        <end position="48"/>
    </location>
</feature>
<dbReference type="GO" id="GO:0008324">
    <property type="term" value="F:monoatomic cation transmembrane transporter activity"/>
    <property type="evidence" value="ECO:0007669"/>
    <property type="project" value="InterPro"/>
</dbReference>
<evidence type="ECO:0000256" key="4">
    <source>
        <dbReference type="ARBA" id="ARBA00022692"/>
    </source>
</evidence>
<dbReference type="Proteomes" id="UP000319829">
    <property type="component" value="Unassembled WGS sequence"/>
</dbReference>
<sequence>MQRASCVPLRRNGETTVIERLIAACARHRIFTVVGVLIAVGFGIAALSRTSLDAVPDLSDTQVIISTAWMGRSPDLVEDQITYPIVTALRAAPGVQYVRGLSMIGDSFVYVVFKDGVDLYWARSRVLEYLASIRNRLPEGVAPEIGPDATSVGWVFEYALVDTTGHNDLQQLRSFQDWTLRYWLQGVDGVAEVASVGGFVKQYQVDLDPAKLQSYRVSVRDIADAIRRSNGDVGGGVVEISEHEHFVRARGYIRSVADVEQIPVKLGSGGVPITVRDIAAVHLGPEPRRGIAELDGRGEVVGGIVIMRQKQNALRVIEGIKRRLGEVRGSFPPGVQLVVTYDRSDLIGRAVRTLWHELAQEMVIVSLVIIFFLFHFRSALIPILSLPVAVLLAFIPMAGQGLTANIMSLGGIAVAIGAMVDASIIMVENVHKKLETWEAGGRRGSREAAIIQGLQEVGRPIFFALVVITISFLPIFTLQGTEGRLFKPLAYTKTYSMAFAALLAVTLAPALAAWFIRGRIRPEREHPISRSLVSGYAPVVRWAVRQRRAVVAGAALLLVSTIPIFLFLGSEFMPPLNEGTLLYMPTAPPGMSQTEAASVLQQMDAQLKGVPEVETVFGKAGRARTATDPAPLSMFETVVTLKPESQWRTGMTWEKLIAEMDGKLRYPGMPNIWWMPIQTRNEMLATGVRSAVGIKVFGPDLSEIERTAVHIENAVRDVPGTRSAFADRLTGGRYLDFDINRAAAARYGLTVGDVEDVIEAAIGGSAVTQTVEGRERYTVALRYARELRDEPDALARVLVATPAGTQVPLGQLAKLEFRNGPPMIQEEDGQLAGLVSVDVAGRPLASYVRDAQRAVAEKVHLPPGYRIDWSGQFRYLQRAQARLAWVIPVTLLIVFLLLYLNLRSLPEAGIVMLAVPFSLIGAVWLVWLLHYNLSVAVWVGMIALAGLDAETGTIMLLYLNLSYRGRREQGRLRDRTELTDAIVEGAAHRIRPKMMTVCAILFGLLPIMWGHGAGADVMKRIAAPMVGGVITSFVLELLVYPAIFAWWRGRDLPEHTAGQEPT</sequence>
<feature type="transmembrane region" description="Helical" evidence="7">
    <location>
        <begin position="404"/>
        <end position="427"/>
    </location>
</feature>
<evidence type="ECO:0000313" key="9">
    <source>
        <dbReference type="Proteomes" id="UP000319829"/>
    </source>
</evidence>
<evidence type="ECO:0000256" key="2">
    <source>
        <dbReference type="ARBA" id="ARBA00022448"/>
    </source>
</evidence>
<organism evidence="8 9">
    <name type="scientific">Eiseniibacteriota bacterium</name>
    <dbReference type="NCBI Taxonomy" id="2212470"/>
    <lineage>
        <taxon>Bacteria</taxon>
        <taxon>Candidatus Eiseniibacteriota</taxon>
    </lineage>
</organism>
<dbReference type="InterPro" id="IPR027463">
    <property type="entry name" value="AcrB_DN_DC_subdom"/>
</dbReference>